<dbReference type="GO" id="GO:1901605">
    <property type="term" value="P:alpha-amino acid metabolic process"/>
    <property type="evidence" value="ECO:0007669"/>
    <property type="project" value="UniProtKB-ARBA"/>
</dbReference>
<dbReference type="Gene3D" id="3.40.50.1100">
    <property type="match status" value="2"/>
</dbReference>
<organism evidence="4">
    <name type="scientific">Streptomyces sp. R28</name>
    <dbReference type="NCBI Taxonomy" id="3238628"/>
    <lineage>
        <taxon>Bacteria</taxon>
        <taxon>Bacillati</taxon>
        <taxon>Actinomycetota</taxon>
        <taxon>Actinomycetes</taxon>
        <taxon>Kitasatosporales</taxon>
        <taxon>Streptomycetaceae</taxon>
        <taxon>Streptomyces</taxon>
    </lineage>
</organism>
<evidence type="ECO:0000259" key="3">
    <source>
        <dbReference type="Pfam" id="PF00291"/>
    </source>
</evidence>
<dbReference type="Pfam" id="PF00291">
    <property type="entry name" value="PALP"/>
    <property type="match status" value="1"/>
</dbReference>
<evidence type="ECO:0000256" key="1">
    <source>
        <dbReference type="ARBA" id="ARBA00001933"/>
    </source>
</evidence>
<accession>A0AB39QD96</accession>
<dbReference type="AlphaFoldDB" id="A0AB39QD96"/>
<dbReference type="SUPFAM" id="SSF53686">
    <property type="entry name" value="Tryptophan synthase beta subunit-like PLP-dependent enzymes"/>
    <property type="match status" value="1"/>
</dbReference>
<dbReference type="InterPro" id="IPR001926">
    <property type="entry name" value="TrpB-like_PALP"/>
</dbReference>
<comment type="cofactor">
    <cofactor evidence="1">
        <name>pyridoxal 5'-phosphate</name>
        <dbReference type="ChEBI" id="CHEBI:597326"/>
    </cofactor>
</comment>
<evidence type="ECO:0000313" key="4">
    <source>
        <dbReference type="EMBL" id="XDQ40241.1"/>
    </source>
</evidence>
<evidence type="ECO:0000256" key="2">
    <source>
        <dbReference type="ARBA" id="ARBA00022898"/>
    </source>
</evidence>
<proteinExistence type="predicted"/>
<reference evidence="4" key="1">
    <citation type="submission" date="2024-07" db="EMBL/GenBank/DDBJ databases">
        <authorList>
            <person name="Yu S.T."/>
        </authorList>
    </citation>
    <scope>NUCLEOTIDE SEQUENCE</scope>
    <source>
        <strain evidence="4">R28</strain>
    </source>
</reference>
<gene>
    <name evidence="4" type="ORF">AB5J49_46790</name>
</gene>
<name>A0AB39QD96_9ACTN</name>
<dbReference type="EMBL" id="CP163439">
    <property type="protein sequence ID" value="XDQ40241.1"/>
    <property type="molecule type" value="Genomic_DNA"/>
</dbReference>
<dbReference type="InterPro" id="IPR036052">
    <property type="entry name" value="TrpB-like_PALP_sf"/>
</dbReference>
<sequence length="392" mass="42795">MRLHALGTGADLSSKFHLACVCCGWRCGPEFRHRCPECLGALECSIDLRNARLRDSDQPEIAYLDFLPVVAPGFLDSGLSVRTPCRPAPELGAAIGLPRLWLKDESRQPTGTTKDRLASVVLAVFRQFGIKEWVASSTGNSATALARAVLRDQSMHAHFFCGSDFMADHQLEPGDQISLNTVVGGYSDASREAQKFAAEREIAWEGGFFNWARREGVKIAYLEAFDTMPKEPDVIVQAISSGMGMMAAHKGAKEYLATGRISSMPRFLMVQQDTCAPMAKAWQDGRAELTDRDVISRPRGLARAILLGDGRASYPYMRDIAHATGGSIVSVSQRGMEEARRMLLEIEGADVCYSAAATIAALRVEAREQRISADQVVLANLTGRARNTEALL</sequence>
<protein>
    <submittedName>
        <fullName evidence="4">Pyridoxal-phosphate dependent enzyme</fullName>
    </submittedName>
</protein>
<feature type="domain" description="Tryptophan synthase beta chain-like PALP" evidence="3">
    <location>
        <begin position="82"/>
        <end position="383"/>
    </location>
</feature>
<dbReference type="RefSeq" id="WP_369174947.1">
    <property type="nucleotide sequence ID" value="NZ_CP163439.1"/>
</dbReference>
<keyword evidence="2" id="KW-0663">Pyridoxal phosphate</keyword>